<proteinExistence type="predicted"/>
<keyword evidence="1 4" id="KW-0349">Heme</keyword>
<evidence type="ECO:0000313" key="6">
    <source>
        <dbReference type="EMBL" id="PWG15980.1"/>
    </source>
</evidence>
<organism evidence="6 7">
    <name type="scientific">Salibaculum griseiflavum</name>
    <dbReference type="NCBI Taxonomy" id="1914409"/>
    <lineage>
        <taxon>Bacteria</taxon>
        <taxon>Pseudomonadati</taxon>
        <taxon>Pseudomonadota</taxon>
        <taxon>Alphaproteobacteria</taxon>
        <taxon>Rhodobacterales</taxon>
        <taxon>Roseobacteraceae</taxon>
        <taxon>Salibaculum</taxon>
    </lineage>
</organism>
<feature type="domain" description="Cytochrome c" evidence="5">
    <location>
        <begin position="22"/>
        <end position="131"/>
    </location>
</feature>
<name>A0A2V1P2I6_9RHOB</name>
<dbReference type="PROSITE" id="PS51007">
    <property type="entry name" value="CYTC"/>
    <property type="match status" value="1"/>
</dbReference>
<dbReference type="GO" id="GO:0020037">
    <property type="term" value="F:heme binding"/>
    <property type="evidence" value="ECO:0007669"/>
    <property type="project" value="InterPro"/>
</dbReference>
<dbReference type="InterPro" id="IPR036909">
    <property type="entry name" value="Cyt_c-like_dom_sf"/>
</dbReference>
<comment type="caution">
    <text evidence="6">The sequence shown here is derived from an EMBL/GenBank/DDBJ whole genome shotgun (WGS) entry which is preliminary data.</text>
</comment>
<evidence type="ECO:0000256" key="3">
    <source>
        <dbReference type="ARBA" id="ARBA00023004"/>
    </source>
</evidence>
<dbReference type="Gene3D" id="1.10.760.10">
    <property type="entry name" value="Cytochrome c-like domain"/>
    <property type="match status" value="1"/>
</dbReference>
<protein>
    <submittedName>
        <fullName evidence="6">Cytochrome C</fullName>
    </submittedName>
</protein>
<dbReference type="OrthoDB" id="5514238at2"/>
<sequence length="132" mass="13831">MKKPLLLIPFLLGACVAQQPDTSVEAGKAAYQTECAACHGADGRGAGDFGVELFTIPPDLTTLSAQNGGDFPRDYVMSVIDGYDRSHAFSAAMPEFGVLDLGPTVIVEEDGVGTPVPATLLALANYLETIQE</sequence>
<dbReference type="SUPFAM" id="SSF46626">
    <property type="entry name" value="Cytochrome c"/>
    <property type="match status" value="1"/>
</dbReference>
<accession>A0A2V1P2I6</accession>
<dbReference type="PROSITE" id="PS51257">
    <property type="entry name" value="PROKAR_LIPOPROTEIN"/>
    <property type="match status" value="1"/>
</dbReference>
<keyword evidence="3 4" id="KW-0408">Iron</keyword>
<dbReference type="RefSeq" id="WP_109389610.1">
    <property type="nucleotide sequence ID" value="NZ_QETF01000019.1"/>
</dbReference>
<dbReference type="EMBL" id="QETF01000019">
    <property type="protein sequence ID" value="PWG15980.1"/>
    <property type="molecule type" value="Genomic_DNA"/>
</dbReference>
<evidence type="ECO:0000313" key="7">
    <source>
        <dbReference type="Proteomes" id="UP000245293"/>
    </source>
</evidence>
<evidence type="ECO:0000256" key="2">
    <source>
        <dbReference type="ARBA" id="ARBA00022723"/>
    </source>
</evidence>
<evidence type="ECO:0000259" key="5">
    <source>
        <dbReference type="PROSITE" id="PS51007"/>
    </source>
</evidence>
<dbReference type="InterPro" id="IPR009056">
    <property type="entry name" value="Cyt_c-like_dom"/>
</dbReference>
<dbReference type="GO" id="GO:0046872">
    <property type="term" value="F:metal ion binding"/>
    <property type="evidence" value="ECO:0007669"/>
    <property type="project" value="UniProtKB-KW"/>
</dbReference>
<evidence type="ECO:0000256" key="1">
    <source>
        <dbReference type="ARBA" id="ARBA00022617"/>
    </source>
</evidence>
<gene>
    <name evidence="6" type="ORF">DFK10_13765</name>
</gene>
<dbReference type="Proteomes" id="UP000245293">
    <property type="component" value="Unassembled WGS sequence"/>
</dbReference>
<evidence type="ECO:0000256" key="4">
    <source>
        <dbReference type="PROSITE-ProRule" id="PRU00433"/>
    </source>
</evidence>
<dbReference type="GO" id="GO:0009055">
    <property type="term" value="F:electron transfer activity"/>
    <property type="evidence" value="ECO:0007669"/>
    <property type="project" value="InterPro"/>
</dbReference>
<reference evidence="7" key="1">
    <citation type="submission" date="2018-05" db="EMBL/GenBank/DDBJ databases">
        <authorList>
            <person name="Du Z."/>
            <person name="Wang X."/>
        </authorList>
    </citation>
    <scope>NUCLEOTIDE SEQUENCE [LARGE SCALE GENOMIC DNA]</scope>
    <source>
        <strain evidence="7">WDS4C29</strain>
    </source>
</reference>
<dbReference type="AlphaFoldDB" id="A0A2V1P2I6"/>
<keyword evidence="7" id="KW-1185">Reference proteome</keyword>
<keyword evidence="2 4" id="KW-0479">Metal-binding</keyword>
<dbReference type="Pfam" id="PF00034">
    <property type="entry name" value="Cytochrom_C"/>
    <property type="match status" value="1"/>
</dbReference>